<dbReference type="InterPro" id="IPR026259">
    <property type="entry name" value="MauG/Cytc_peroxidase"/>
</dbReference>
<keyword evidence="8" id="KW-0249">Electron transport</keyword>
<evidence type="ECO:0000256" key="6">
    <source>
        <dbReference type="ARBA" id="ARBA00022729"/>
    </source>
</evidence>
<keyword evidence="2" id="KW-0813">Transport</keyword>
<dbReference type="GO" id="GO:0004130">
    <property type="term" value="F:cytochrome-c peroxidase activity"/>
    <property type="evidence" value="ECO:0007669"/>
    <property type="project" value="TreeGrafter"/>
</dbReference>
<dbReference type="InterPro" id="IPR036909">
    <property type="entry name" value="Cyt_c-like_dom_sf"/>
</dbReference>
<dbReference type="AlphaFoldDB" id="A0A7C5L3X4"/>
<feature type="binding site" description="axial binding residue" evidence="12">
    <location>
        <position position="79"/>
    </location>
    <ligand>
        <name>heme c</name>
        <dbReference type="ChEBI" id="CHEBI:61717"/>
        <label>1</label>
    </ligand>
    <ligandPart>
        <name>Fe</name>
        <dbReference type="ChEBI" id="CHEBI:18248"/>
    </ligandPart>
</feature>
<evidence type="ECO:0000256" key="1">
    <source>
        <dbReference type="ARBA" id="ARBA00004418"/>
    </source>
</evidence>
<feature type="domain" description="Cytochrome c" evidence="13">
    <location>
        <begin position="53"/>
        <end position="185"/>
    </location>
</feature>
<evidence type="ECO:0000256" key="10">
    <source>
        <dbReference type="ARBA" id="ARBA00023004"/>
    </source>
</evidence>
<proteinExistence type="predicted"/>
<dbReference type="InterPro" id="IPR009056">
    <property type="entry name" value="Cyt_c-like_dom"/>
</dbReference>
<dbReference type="PIRSF" id="PIRSF000294">
    <property type="entry name" value="Cytochrome-c_peroxidase"/>
    <property type="match status" value="1"/>
</dbReference>
<evidence type="ECO:0000256" key="9">
    <source>
        <dbReference type="ARBA" id="ARBA00023002"/>
    </source>
</evidence>
<evidence type="ECO:0000256" key="7">
    <source>
        <dbReference type="ARBA" id="ARBA00022764"/>
    </source>
</evidence>
<dbReference type="Pfam" id="PF03150">
    <property type="entry name" value="CCP_MauG"/>
    <property type="match status" value="1"/>
</dbReference>
<organism evidence="14">
    <name type="scientific">Aquifex aeolicus</name>
    <dbReference type="NCBI Taxonomy" id="63363"/>
    <lineage>
        <taxon>Bacteria</taxon>
        <taxon>Pseudomonadati</taxon>
        <taxon>Aquificota</taxon>
        <taxon>Aquificia</taxon>
        <taxon>Aquificales</taxon>
        <taxon>Aquificaceae</taxon>
        <taxon>Aquifex</taxon>
    </lineage>
</organism>
<feature type="binding site" description="covalent" evidence="11">
    <location>
        <position position="78"/>
    </location>
    <ligand>
        <name>heme c</name>
        <dbReference type="ChEBI" id="CHEBI:61717"/>
        <label>1</label>
    </ligand>
</feature>
<dbReference type="EMBL" id="DRNB01000349">
    <property type="protein sequence ID" value="HHJ65092.1"/>
    <property type="molecule type" value="Genomic_DNA"/>
</dbReference>
<dbReference type="GO" id="GO:0042597">
    <property type="term" value="C:periplasmic space"/>
    <property type="evidence" value="ECO:0007669"/>
    <property type="project" value="UniProtKB-SubCell"/>
</dbReference>
<comment type="caution">
    <text evidence="14">The sequence shown here is derived from an EMBL/GenBank/DDBJ whole genome shotgun (WGS) entry which is preliminary data.</text>
</comment>
<dbReference type="SUPFAM" id="SSF46626">
    <property type="entry name" value="Cytochrome c"/>
    <property type="match status" value="2"/>
</dbReference>
<evidence type="ECO:0000256" key="12">
    <source>
        <dbReference type="PIRSR" id="PIRSR000294-2"/>
    </source>
</evidence>
<feature type="binding site" description="covalent" evidence="11">
    <location>
        <position position="75"/>
    </location>
    <ligand>
        <name>heme c</name>
        <dbReference type="ChEBI" id="CHEBI:61717"/>
        <label>1</label>
    </ligand>
</feature>
<dbReference type="GO" id="GO:0046872">
    <property type="term" value="F:metal ion binding"/>
    <property type="evidence" value="ECO:0007669"/>
    <property type="project" value="UniProtKB-KW"/>
</dbReference>
<dbReference type="InterPro" id="IPR051395">
    <property type="entry name" value="Cytochrome_c_Peroxidase/MauG"/>
</dbReference>
<keyword evidence="3 14" id="KW-0575">Peroxidase</keyword>
<dbReference type="Pfam" id="PF00034">
    <property type="entry name" value="Cytochrom_C"/>
    <property type="match status" value="1"/>
</dbReference>
<feature type="binding site" description="axial binding residue" evidence="12">
    <location>
        <position position="308"/>
    </location>
    <ligand>
        <name>heme c</name>
        <dbReference type="ChEBI" id="CHEBI:61717"/>
        <label>2</label>
    </ligand>
    <ligandPart>
        <name>Fe</name>
        <dbReference type="ChEBI" id="CHEBI:18248"/>
    </ligandPart>
</feature>
<feature type="domain" description="Cytochrome c" evidence="13">
    <location>
        <begin position="207"/>
        <end position="333"/>
    </location>
</feature>
<dbReference type="Proteomes" id="UP000885792">
    <property type="component" value="Unassembled WGS sequence"/>
</dbReference>
<evidence type="ECO:0000259" key="13">
    <source>
        <dbReference type="PROSITE" id="PS51007"/>
    </source>
</evidence>
<comment type="PTM">
    <text evidence="11">Binds 2 heme groups per subunit.</text>
</comment>
<dbReference type="GO" id="GO:0020037">
    <property type="term" value="F:heme binding"/>
    <property type="evidence" value="ECO:0007669"/>
    <property type="project" value="InterPro"/>
</dbReference>
<keyword evidence="10 12" id="KW-0408">Iron</keyword>
<dbReference type="PROSITE" id="PS51007">
    <property type="entry name" value="CYTC"/>
    <property type="match status" value="2"/>
</dbReference>
<reference evidence="14" key="1">
    <citation type="journal article" date="2020" name="mSystems">
        <title>Genome- and Community-Level Interaction Insights into Carbon Utilization and Element Cycling Functions of Hydrothermarchaeota in Hydrothermal Sediment.</title>
        <authorList>
            <person name="Zhou Z."/>
            <person name="Liu Y."/>
            <person name="Xu W."/>
            <person name="Pan J."/>
            <person name="Luo Z.H."/>
            <person name="Li M."/>
        </authorList>
    </citation>
    <scope>NUCLEOTIDE SEQUENCE [LARGE SCALE GENOMIC DNA]</scope>
    <source>
        <strain evidence="14">HyVt-501</strain>
    </source>
</reference>
<dbReference type="GO" id="GO:0009055">
    <property type="term" value="F:electron transfer activity"/>
    <property type="evidence" value="ECO:0007669"/>
    <property type="project" value="InterPro"/>
</dbReference>
<evidence type="ECO:0000256" key="11">
    <source>
        <dbReference type="PIRSR" id="PIRSR000294-1"/>
    </source>
</evidence>
<evidence type="ECO:0000313" key="14">
    <source>
        <dbReference type="EMBL" id="HHJ65092.1"/>
    </source>
</evidence>
<dbReference type="InterPro" id="IPR004852">
    <property type="entry name" value="Di-haem_cyt_c_peroxidsae"/>
</dbReference>
<comment type="subcellular location">
    <subcellularLocation>
        <location evidence="1">Periplasm</location>
    </subcellularLocation>
</comment>
<dbReference type="FunFam" id="1.10.760.10:FF:000004">
    <property type="entry name" value="Cytochrome c peroxidase"/>
    <property type="match status" value="1"/>
</dbReference>
<feature type="binding site" description="covalent" evidence="11">
    <location>
        <position position="224"/>
    </location>
    <ligand>
        <name>heme c</name>
        <dbReference type="ChEBI" id="CHEBI:61717"/>
        <label>2</label>
    </ligand>
</feature>
<keyword evidence="4 11" id="KW-0349">Heme</keyword>
<evidence type="ECO:0000256" key="3">
    <source>
        <dbReference type="ARBA" id="ARBA00022559"/>
    </source>
</evidence>
<keyword evidence="7" id="KW-0574">Periplasm</keyword>
<keyword evidence="9" id="KW-0560">Oxidoreductase</keyword>
<evidence type="ECO:0000256" key="8">
    <source>
        <dbReference type="ARBA" id="ARBA00022982"/>
    </source>
</evidence>
<evidence type="ECO:0000256" key="4">
    <source>
        <dbReference type="ARBA" id="ARBA00022617"/>
    </source>
</evidence>
<feature type="binding site" description="axial binding residue" evidence="12">
    <location>
        <position position="95"/>
    </location>
    <ligand>
        <name>heme c</name>
        <dbReference type="ChEBI" id="CHEBI:61717"/>
        <label>1</label>
    </ligand>
    <ligandPart>
        <name>Fe</name>
        <dbReference type="ChEBI" id="CHEBI:18248"/>
    </ligandPart>
</feature>
<keyword evidence="5 12" id="KW-0479">Metal-binding</keyword>
<evidence type="ECO:0000256" key="5">
    <source>
        <dbReference type="ARBA" id="ARBA00022723"/>
    </source>
</evidence>
<accession>A0A7C5L3X4</accession>
<dbReference type="PANTHER" id="PTHR30600:SF7">
    <property type="entry name" value="CYTOCHROME C PEROXIDASE-RELATED"/>
    <property type="match status" value="1"/>
</dbReference>
<sequence>MSRKLALSLTVAGGFLLMSAGKADDAKLLEEARRYFKPLPEVAESKENPVTPEKVELGKMLYYEPRLSKSGWISCNSCHNIATYGVDNLPTSIGHRWQLGPRNAPTTLNAALHTAQFWDGRAKDVEEQAKGPVLNPIEMAMDSPEAVVERLRSIPEYVELFKKAFPGEKDPLNYDNVAKAIAAFERTLMTPSKFDKFLKGDVNALTRKEKEGLKLFMELGCASCHNGPAVGGNTFAKFGVVEAYWEATRDFVTLDKPTMPMDVGKFAVTHKKEDLYVFKVPSLRNISRTYPYFHDGSVWNLEDAVQVMAKVQLGKELTEDQVDKIVAFLKALDGEIPKHALELPVLPPSTSKTSRPVR</sequence>
<keyword evidence="6" id="KW-0732">Signal</keyword>
<feature type="binding site" description="covalent" evidence="11">
    <location>
        <position position="221"/>
    </location>
    <ligand>
        <name>heme c</name>
        <dbReference type="ChEBI" id="CHEBI:61717"/>
        <label>2</label>
    </ligand>
</feature>
<dbReference type="PANTHER" id="PTHR30600">
    <property type="entry name" value="CYTOCHROME C PEROXIDASE-RELATED"/>
    <property type="match status" value="1"/>
</dbReference>
<evidence type="ECO:0000256" key="2">
    <source>
        <dbReference type="ARBA" id="ARBA00022448"/>
    </source>
</evidence>
<gene>
    <name evidence="14" type="ORF">ENJ61_09355</name>
</gene>
<feature type="binding site" description="axial binding residue" evidence="12">
    <location>
        <position position="225"/>
    </location>
    <ligand>
        <name>heme c</name>
        <dbReference type="ChEBI" id="CHEBI:61717"/>
        <label>2</label>
    </ligand>
    <ligandPart>
        <name>Fe</name>
        <dbReference type="ChEBI" id="CHEBI:18248"/>
    </ligandPart>
</feature>
<name>A0A7C5L3X4_AQUAO</name>
<dbReference type="Gene3D" id="1.10.760.10">
    <property type="entry name" value="Cytochrome c-like domain"/>
    <property type="match status" value="2"/>
</dbReference>
<protein>
    <submittedName>
        <fullName evidence="14">Cytochrome-c peroxidase</fullName>
    </submittedName>
</protein>
<comment type="cofactor">
    <cofactor evidence="11">
        <name>heme</name>
        <dbReference type="ChEBI" id="CHEBI:30413"/>
    </cofactor>
    <text evidence="11">Binds 2 heme groups.</text>
</comment>